<proteinExistence type="predicted"/>
<protein>
    <submittedName>
        <fullName evidence="1">Uncharacterized protein</fullName>
    </submittedName>
</protein>
<dbReference type="AlphaFoldDB" id="A0AAD4GMG7"/>
<gene>
    <name evidence="1" type="ORF">L210DRAFT_3522197</name>
</gene>
<name>A0AAD4GMG7_BOLED</name>
<keyword evidence="2" id="KW-1185">Reference proteome</keyword>
<sequence>MRRSRYVDIVGTVYQSFGGVVNTDVAVRSRRFLVRGVELLQGSTGRGRVHLYEAGSTRDRRHQGVALFRNRILETLGKVSHVDHTVSSSTRTVRRSWPGHHNTVVR</sequence>
<dbReference type="EMBL" id="WHUW01000002">
    <property type="protein sequence ID" value="KAF8451013.1"/>
    <property type="molecule type" value="Genomic_DNA"/>
</dbReference>
<accession>A0AAD4GMG7</accession>
<evidence type="ECO:0000313" key="2">
    <source>
        <dbReference type="Proteomes" id="UP001194468"/>
    </source>
</evidence>
<comment type="caution">
    <text evidence="1">The sequence shown here is derived from an EMBL/GenBank/DDBJ whole genome shotgun (WGS) entry which is preliminary data.</text>
</comment>
<dbReference type="Proteomes" id="UP001194468">
    <property type="component" value="Unassembled WGS sequence"/>
</dbReference>
<reference evidence="1" key="1">
    <citation type="submission" date="2019-10" db="EMBL/GenBank/DDBJ databases">
        <authorList>
            <consortium name="DOE Joint Genome Institute"/>
            <person name="Kuo A."/>
            <person name="Miyauchi S."/>
            <person name="Kiss E."/>
            <person name="Drula E."/>
            <person name="Kohler A."/>
            <person name="Sanchez-Garcia M."/>
            <person name="Andreopoulos B."/>
            <person name="Barry K.W."/>
            <person name="Bonito G."/>
            <person name="Buee M."/>
            <person name="Carver A."/>
            <person name="Chen C."/>
            <person name="Cichocki N."/>
            <person name="Clum A."/>
            <person name="Culley D."/>
            <person name="Crous P.W."/>
            <person name="Fauchery L."/>
            <person name="Girlanda M."/>
            <person name="Hayes R."/>
            <person name="Keri Z."/>
            <person name="LaButti K."/>
            <person name="Lipzen A."/>
            <person name="Lombard V."/>
            <person name="Magnuson J."/>
            <person name="Maillard F."/>
            <person name="Morin E."/>
            <person name="Murat C."/>
            <person name="Nolan M."/>
            <person name="Ohm R."/>
            <person name="Pangilinan J."/>
            <person name="Pereira M."/>
            <person name="Perotto S."/>
            <person name="Peter M."/>
            <person name="Riley R."/>
            <person name="Sitrit Y."/>
            <person name="Stielow B."/>
            <person name="Szollosi G."/>
            <person name="Zifcakova L."/>
            <person name="Stursova M."/>
            <person name="Spatafora J.W."/>
            <person name="Tedersoo L."/>
            <person name="Vaario L.-M."/>
            <person name="Yamada A."/>
            <person name="Yan M."/>
            <person name="Wang P."/>
            <person name="Xu J."/>
            <person name="Bruns T."/>
            <person name="Baldrian P."/>
            <person name="Vilgalys R."/>
            <person name="Henrissat B."/>
            <person name="Grigoriev I.V."/>
            <person name="Hibbett D."/>
            <person name="Nagy L.G."/>
            <person name="Martin F.M."/>
        </authorList>
    </citation>
    <scope>NUCLEOTIDE SEQUENCE</scope>
    <source>
        <strain evidence="1">BED1</strain>
    </source>
</reference>
<evidence type="ECO:0000313" key="1">
    <source>
        <dbReference type="EMBL" id="KAF8451013.1"/>
    </source>
</evidence>
<organism evidence="1 2">
    <name type="scientific">Boletus edulis BED1</name>
    <dbReference type="NCBI Taxonomy" id="1328754"/>
    <lineage>
        <taxon>Eukaryota</taxon>
        <taxon>Fungi</taxon>
        <taxon>Dikarya</taxon>
        <taxon>Basidiomycota</taxon>
        <taxon>Agaricomycotina</taxon>
        <taxon>Agaricomycetes</taxon>
        <taxon>Agaricomycetidae</taxon>
        <taxon>Boletales</taxon>
        <taxon>Boletineae</taxon>
        <taxon>Boletaceae</taxon>
        <taxon>Boletoideae</taxon>
        <taxon>Boletus</taxon>
    </lineage>
</organism>
<reference evidence="1" key="2">
    <citation type="journal article" date="2020" name="Nat. Commun.">
        <title>Large-scale genome sequencing of mycorrhizal fungi provides insights into the early evolution of symbiotic traits.</title>
        <authorList>
            <person name="Miyauchi S."/>
            <person name="Kiss E."/>
            <person name="Kuo A."/>
            <person name="Drula E."/>
            <person name="Kohler A."/>
            <person name="Sanchez-Garcia M."/>
            <person name="Morin E."/>
            <person name="Andreopoulos B."/>
            <person name="Barry K.W."/>
            <person name="Bonito G."/>
            <person name="Buee M."/>
            <person name="Carver A."/>
            <person name="Chen C."/>
            <person name="Cichocki N."/>
            <person name="Clum A."/>
            <person name="Culley D."/>
            <person name="Crous P.W."/>
            <person name="Fauchery L."/>
            <person name="Girlanda M."/>
            <person name="Hayes R.D."/>
            <person name="Keri Z."/>
            <person name="LaButti K."/>
            <person name="Lipzen A."/>
            <person name="Lombard V."/>
            <person name="Magnuson J."/>
            <person name="Maillard F."/>
            <person name="Murat C."/>
            <person name="Nolan M."/>
            <person name="Ohm R.A."/>
            <person name="Pangilinan J."/>
            <person name="Pereira M.F."/>
            <person name="Perotto S."/>
            <person name="Peter M."/>
            <person name="Pfister S."/>
            <person name="Riley R."/>
            <person name="Sitrit Y."/>
            <person name="Stielow J.B."/>
            <person name="Szollosi G."/>
            <person name="Zifcakova L."/>
            <person name="Stursova M."/>
            <person name="Spatafora J.W."/>
            <person name="Tedersoo L."/>
            <person name="Vaario L.M."/>
            <person name="Yamada A."/>
            <person name="Yan M."/>
            <person name="Wang P."/>
            <person name="Xu J."/>
            <person name="Bruns T."/>
            <person name="Baldrian P."/>
            <person name="Vilgalys R."/>
            <person name="Dunand C."/>
            <person name="Henrissat B."/>
            <person name="Grigoriev I.V."/>
            <person name="Hibbett D."/>
            <person name="Nagy L.G."/>
            <person name="Martin F.M."/>
        </authorList>
    </citation>
    <scope>NUCLEOTIDE SEQUENCE</scope>
    <source>
        <strain evidence="1">BED1</strain>
    </source>
</reference>